<dbReference type="EMBL" id="HE575320">
    <property type="protein sequence ID" value="CCC91279.1"/>
    <property type="molecule type" value="Genomic_DNA"/>
</dbReference>
<organism evidence="1">
    <name type="scientific">Trypanosoma congolense (strain IL3000)</name>
    <dbReference type="NCBI Taxonomy" id="1068625"/>
    <lineage>
        <taxon>Eukaryota</taxon>
        <taxon>Discoba</taxon>
        <taxon>Euglenozoa</taxon>
        <taxon>Kinetoplastea</taxon>
        <taxon>Metakinetoplastina</taxon>
        <taxon>Trypanosomatida</taxon>
        <taxon>Trypanosomatidae</taxon>
        <taxon>Trypanosoma</taxon>
        <taxon>Nannomonas</taxon>
    </lineage>
</organism>
<sequence>MQRVTTLCPSGWRRTASITNAVARSAASAKPPWTEPVASSVSVSSRVLFPSSTSLQSSGCLWKLTINVAQKKPYITFFANNNNDSKENNEKRQGKGKYCERLMRRLDGAATSDIVPPLPHVPPTEYIHEKTRLCTQIRRLVWKT</sequence>
<dbReference type="AlphaFoldDB" id="G0UPG8"/>
<accession>G0UPG8</accession>
<reference evidence="1" key="1">
    <citation type="journal article" date="2012" name="Proc. Natl. Acad. Sci. U.S.A.">
        <title>Antigenic diversity is generated by distinct evolutionary mechanisms in African trypanosome species.</title>
        <authorList>
            <person name="Jackson A.P."/>
            <person name="Berry A."/>
            <person name="Aslett M."/>
            <person name="Allison H.C."/>
            <person name="Burton P."/>
            <person name="Vavrova-Anderson J."/>
            <person name="Brown R."/>
            <person name="Browne H."/>
            <person name="Corton N."/>
            <person name="Hauser H."/>
            <person name="Gamble J."/>
            <person name="Gilderthorp R."/>
            <person name="Marcello L."/>
            <person name="McQuillan J."/>
            <person name="Otto T.D."/>
            <person name="Quail M.A."/>
            <person name="Sanders M.J."/>
            <person name="van Tonder A."/>
            <person name="Ginger M.L."/>
            <person name="Field M.C."/>
            <person name="Barry J.D."/>
            <person name="Hertz-Fowler C."/>
            <person name="Berriman M."/>
        </authorList>
    </citation>
    <scope>NUCLEOTIDE SEQUENCE</scope>
    <source>
        <strain evidence="1">IL3000</strain>
    </source>
</reference>
<evidence type="ECO:0000313" key="1">
    <source>
        <dbReference type="EMBL" id="CCC91279.1"/>
    </source>
</evidence>
<name>G0UPG8_TRYCI</name>
<protein>
    <submittedName>
        <fullName evidence="1">Uncharacterized protein</fullName>
    </submittedName>
</protein>
<gene>
    <name evidence="1" type="ORF">TCIL3000_7_800</name>
</gene>
<proteinExistence type="predicted"/>